<name>A0A0C9UJR8_SPHS4</name>
<dbReference type="SUPFAM" id="SSF52047">
    <property type="entry name" value="RNI-like"/>
    <property type="match status" value="1"/>
</dbReference>
<reference evidence="1 2" key="1">
    <citation type="submission" date="2014-06" db="EMBL/GenBank/DDBJ databases">
        <title>Evolutionary Origins and Diversification of the Mycorrhizal Mutualists.</title>
        <authorList>
            <consortium name="DOE Joint Genome Institute"/>
            <consortium name="Mycorrhizal Genomics Consortium"/>
            <person name="Kohler A."/>
            <person name="Kuo A."/>
            <person name="Nagy L.G."/>
            <person name="Floudas D."/>
            <person name="Copeland A."/>
            <person name="Barry K.W."/>
            <person name="Cichocki N."/>
            <person name="Veneault-Fourrey C."/>
            <person name="LaButti K."/>
            <person name="Lindquist E.A."/>
            <person name="Lipzen A."/>
            <person name="Lundell T."/>
            <person name="Morin E."/>
            <person name="Murat C."/>
            <person name="Riley R."/>
            <person name="Ohm R."/>
            <person name="Sun H."/>
            <person name="Tunlid A."/>
            <person name="Henrissat B."/>
            <person name="Grigoriev I.V."/>
            <person name="Hibbett D.S."/>
            <person name="Martin F."/>
        </authorList>
    </citation>
    <scope>NUCLEOTIDE SEQUENCE [LARGE SCALE GENOMIC DNA]</scope>
    <source>
        <strain evidence="1 2">SS14</strain>
    </source>
</reference>
<keyword evidence="2" id="KW-1185">Reference proteome</keyword>
<dbReference type="Gene3D" id="3.80.10.10">
    <property type="entry name" value="Ribonuclease Inhibitor"/>
    <property type="match status" value="1"/>
</dbReference>
<accession>A0A0C9UJR8</accession>
<sequence length="435" mass="49416">MPHINELPVELLEDILIRATRIVPMNLDNLPLVFKWNRANSQISSFLAVCRLWGEIMNAWPHELRTIMIKPTECPSELQLKHRLTRCSTASGCFDIFISENYTSTGRIIKFDKKALNLIAQVLASFRSNIRVLSIKGLGSAGSDLFSVMFTEEDSDSVILPSLKLLQRLPISFPVLLRKMRIHAPNLERLQLNRESVCIERALTQESLTNLRHIDIFPRFRDTRLLLFVKTVASTLVKLGWDALECSSPSPGPLIQHIHFPMLEELELRNLYIPGCSWKSWQWMHMHQLRSLTVEVTMHPPLRLTDMSQLSFGHLVALTLGFFIIDSGSIRVITTACPELRKLVLLNAQIPSLFAGLGEEDSDPLISSGIRSLGFQWCKVSEEVLCDLARRLLKRSWLGGNKGAMMAWIDSQDQGFLAKLFESEDIRDVFKIGDS</sequence>
<dbReference type="HOGENOM" id="CLU_630331_0_0_1"/>
<organism evidence="1 2">
    <name type="scientific">Sphaerobolus stellatus (strain SS14)</name>
    <dbReference type="NCBI Taxonomy" id="990650"/>
    <lineage>
        <taxon>Eukaryota</taxon>
        <taxon>Fungi</taxon>
        <taxon>Dikarya</taxon>
        <taxon>Basidiomycota</taxon>
        <taxon>Agaricomycotina</taxon>
        <taxon>Agaricomycetes</taxon>
        <taxon>Phallomycetidae</taxon>
        <taxon>Geastrales</taxon>
        <taxon>Sphaerobolaceae</taxon>
        <taxon>Sphaerobolus</taxon>
    </lineage>
</organism>
<evidence type="ECO:0000313" key="1">
    <source>
        <dbReference type="EMBL" id="KIJ43293.1"/>
    </source>
</evidence>
<protein>
    <submittedName>
        <fullName evidence="1">Unplaced genomic scaffold SPHSTscaffold_49, whole genome shotgun sequence</fullName>
    </submittedName>
</protein>
<dbReference type="EMBL" id="KN837124">
    <property type="protein sequence ID" value="KIJ43293.1"/>
    <property type="molecule type" value="Genomic_DNA"/>
</dbReference>
<dbReference type="InterPro" id="IPR032675">
    <property type="entry name" value="LRR_dom_sf"/>
</dbReference>
<dbReference type="Proteomes" id="UP000054279">
    <property type="component" value="Unassembled WGS sequence"/>
</dbReference>
<gene>
    <name evidence="1" type="ORF">M422DRAFT_779824</name>
</gene>
<dbReference type="AlphaFoldDB" id="A0A0C9UJR8"/>
<proteinExistence type="predicted"/>
<evidence type="ECO:0000313" key="2">
    <source>
        <dbReference type="Proteomes" id="UP000054279"/>
    </source>
</evidence>